<dbReference type="AlphaFoldDB" id="A0AAE8SSF6"/>
<name>A0AAE8SSF6_9PEZI</name>
<accession>A0AAE8SSF6</accession>
<keyword evidence="5" id="KW-1185">Reference proteome</keyword>
<dbReference type="Proteomes" id="UP001187682">
    <property type="component" value="Unassembled WGS sequence"/>
</dbReference>
<dbReference type="InterPro" id="IPR025151">
    <property type="entry name" value="ELYS_dom"/>
</dbReference>
<evidence type="ECO:0000256" key="1">
    <source>
        <dbReference type="ARBA" id="ARBA00004123"/>
    </source>
</evidence>
<evidence type="ECO:0000259" key="3">
    <source>
        <dbReference type="Pfam" id="PF13934"/>
    </source>
</evidence>
<organism evidence="4 5">
    <name type="scientific">Cephalotrichum gorgonifer</name>
    <dbReference type="NCBI Taxonomy" id="2041049"/>
    <lineage>
        <taxon>Eukaryota</taxon>
        <taxon>Fungi</taxon>
        <taxon>Dikarya</taxon>
        <taxon>Ascomycota</taxon>
        <taxon>Pezizomycotina</taxon>
        <taxon>Sordariomycetes</taxon>
        <taxon>Hypocreomycetidae</taxon>
        <taxon>Microascales</taxon>
        <taxon>Microascaceae</taxon>
        <taxon>Cephalotrichum</taxon>
    </lineage>
</organism>
<dbReference type="EMBL" id="ONZQ02000002">
    <property type="protein sequence ID" value="SPN99211.1"/>
    <property type="molecule type" value="Genomic_DNA"/>
</dbReference>
<evidence type="ECO:0000313" key="5">
    <source>
        <dbReference type="Proteomes" id="UP001187682"/>
    </source>
</evidence>
<reference evidence="4" key="1">
    <citation type="submission" date="2018-03" db="EMBL/GenBank/DDBJ databases">
        <authorList>
            <person name="Guldener U."/>
        </authorList>
    </citation>
    <scope>NUCLEOTIDE SEQUENCE</scope>
</reference>
<evidence type="ECO:0000313" key="4">
    <source>
        <dbReference type="EMBL" id="SPN99211.1"/>
    </source>
</evidence>
<dbReference type="GO" id="GO:0005634">
    <property type="term" value="C:nucleus"/>
    <property type="evidence" value="ECO:0007669"/>
    <property type="project" value="UniProtKB-SubCell"/>
</dbReference>
<sequence>MFDYKDFGQVFGQVAPFPDRTFYQETETFRRSLDGALFIDRVLKALGITKAKIYPAKTENALRTLHQLVCEANMSTHHRLSIFYYVLLDFDAAHGRTNLSEDFVSSSGVPQKYQIFMKGLRLLDRHQFERALEFIAHPSLMPDFADDIITAFIRHAENDDYSLALAYFHTVQPVLKTPQALGLLFEAMAATSLSQALHYSRTFADHTREALFRRLIISVLDSPPGDEAAERAVELVSLPMDAAEEAWYEEFLTTDGASHKKAKDALVMRRIVVGKFDDAVAERGLGSRWGPILEGMKQGLGGRV</sequence>
<protein>
    <recommendedName>
        <fullName evidence="3">ELYS-like domain-containing protein</fullName>
    </recommendedName>
</protein>
<proteinExistence type="predicted"/>
<keyword evidence="2" id="KW-0539">Nucleus</keyword>
<dbReference type="Pfam" id="PF13934">
    <property type="entry name" value="ELYS"/>
    <property type="match status" value="1"/>
</dbReference>
<comment type="subcellular location">
    <subcellularLocation>
        <location evidence="1">Nucleus</location>
    </subcellularLocation>
</comment>
<gene>
    <name evidence="4" type="ORF">DNG_02248</name>
</gene>
<feature type="domain" description="ELYS-like" evidence="3">
    <location>
        <begin position="37"/>
        <end position="254"/>
    </location>
</feature>
<comment type="caution">
    <text evidence="4">The sequence shown here is derived from an EMBL/GenBank/DDBJ whole genome shotgun (WGS) entry which is preliminary data.</text>
</comment>
<evidence type="ECO:0000256" key="2">
    <source>
        <dbReference type="ARBA" id="ARBA00023242"/>
    </source>
</evidence>